<feature type="domain" description="Ketoreductase" evidence="2">
    <location>
        <begin position="8"/>
        <end position="187"/>
    </location>
</feature>
<dbReference type="EMBL" id="FOZL01000001">
    <property type="protein sequence ID" value="SFS18374.1"/>
    <property type="molecule type" value="Genomic_DNA"/>
</dbReference>
<dbReference type="GO" id="GO:0016616">
    <property type="term" value="F:oxidoreductase activity, acting on the CH-OH group of donors, NAD or NADP as acceptor"/>
    <property type="evidence" value="ECO:0007669"/>
    <property type="project" value="TreeGrafter"/>
</dbReference>
<name>A0A1I6MRW6_9BACT</name>
<dbReference type="FunFam" id="3.40.50.720:FF:000084">
    <property type="entry name" value="Short-chain dehydrogenase reductase"/>
    <property type="match status" value="1"/>
</dbReference>
<proteinExistence type="inferred from homology"/>
<sequence length="250" mass="25953">MAGKLDGKTALVTGGSSGIGLATAKQFIIEGAFVYITGRRQAELDSAAAVLGDHAKAVRADASNLSDLDSLYSQIKQEKGQLDVLFVNAGGGSFASIGQITEEQFDQTFNTNVKGLLFTVQKALPLIPEGGAIVLNGSMVSVKGDPNFSVYSATKAAVRSFARGWTNDLKDRKIRVNVVSPGPIDTPGLRGLAANEEQRKALYAHLASGVPLGRVGEPEEIAKAAVFLASADASYIAGVELFVDGGAVAV</sequence>
<dbReference type="OrthoDB" id="111282at2"/>
<evidence type="ECO:0000313" key="3">
    <source>
        <dbReference type="EMBL" id="SFS18374.1"/>
    </source>
</evidence>
<dbReference type="InterPro" id="IPR036291">
    <property type="entry name" value="NAD(P)-bd_dom_sf"/>
</dbReference>
<dbReference type="Proteomes" id="UP000199024">
    <property type="component" value="Unassembled WGS sequence"/>
</dbReference>
<accession>A0A1I6MRW6</accession>
<dbReference type="CDD" id="cd05233">
    <property type="entry name" value="SDR_c"/>
    <property type="match status" value="1"/>
</dbReference>
<evidence type="ECO:0000256" key="1">
    <source>
        <dbReference type="ARBA" id="ARBA00006484"/>
    </source>
</evidence>
<evidence type="ECO:0000313" key="4">
    <source>
        <dbReference type="Proteomes" id="UP000199024"/>
    </source>
</evidence>
<dbReference type="PRINTS" id="PR00081">
    <property type="entry name" value="GDHRDH"/>
</dbReference>
<keyword evidence="4" id="KW-1185">Reference proteome</keyword>
<dbReference type="InterPro" id="IPR057326">
    <property type="entry name" value="KR_dom"/>
</dbReference>
<dbReference type="SMART" id="SM00822">
    <property type="entry name" value="PKS_KR"/>
    <property type="match status" value="1"/>
</dbReference>
<dbReference type="PANTHER" id="PTHR42760">
    <property type="entry name" value="SHORT-CHAIN DEHYDROGENASES/REDUCTASES FAMILY MEMBER"/>
    <property type="match status" value="1"/>
</dbReference>
<dbReference type="RefSeq" id="WP_089840985.1">
    <property type="nucleotide sequence ID" value="NZ_FOZL01000001.1"/>
</dbReference>
<protein>
    <submittedName>
        <fullName evidence="3">NAD(P)-dependent dehydrogenase, short-chain alcohol dehydrogenase family</fullName>
    </submittedName>
</protein>
<reference evidence="3 4" key="1">
    <citation type="submission" date="2016-10" db="EMBL/GenBank/DDBJ databases">
        <authorList>
            <person name="de Groot N.N."/>
        </authorList>
    </citation>
    <scope>NUCLEOTIDE SEQUENCE [LARGE SCALE GENOMIC DNA]</scope>
    <source>
        <strain evidence="3 4">DSM 21001</strain>
    </source>
</reference>
<gene>
    <name evidence="3" type="ORF">SAMN05421771_3445</name>
</gene>
<dbReference type="Gene3D" id="3.40.50.720">
    <property type="entry name" value="NAD(P)-binding Rossmann-like Domain"/>
    <property type="match status" value="1"/>
</dbReference>
<organism evidence="3 4">
    <name type="scientific">Granulicella pectinivorans</name>
    <dbReference type="NCBI Taxonomy" id="474950"/>
    <lineage>
        <taxon>Bacteria</taxon>
        <taxon>Pseudomonadati</taxon>
        <taxon>Acidobacteriota</taxon>
        <taxon>Terriglobia</taxon>
        <taxon>Terriglobales</taxon>
        <taxon>Acidobacteriaceae</taxon>
        <taxon>Granulicella</taxon>
    </lineage>
</organism>
<dbReference type="AlphaFoldDB" id="A0A1I6MRW6"/>
<dbReference type="STRING" id="474950.SAMN05421771_3445"/>
<dbReference type="SUPFAM" id="SSF51735">
    <property type="entry name" value="NAD(P)-binding Rossmann-fold domains"/>
    <property type="match status" value="1"/>
</dbReference>
<comment type="similarity">
    <text evidence="1">Belongs to the short-chain dehydrogenases/reductases (SDR) family.</text>
</comment>
<dbReference type="Pfam" id="PF13561">
    <property type="entry name" value="adh_short_C2"/>
    <property type="match status" value="1"/>
</dbReference>
<evidence type="ECO:0000259" key="2">
    <source>
        <dbReference type="SMART" id="SM00822"/>
    </source>
</evidence>
<dbReference type="InterPro" id="IPR002347">
    <property type="entry name" value="SDR_fam"/>
</dbReference>